<organism evidence="1">
    <name type="scientific">Rhizophora mucronata</name>
    <name type="common">Asiatic mangrove</name>
    <dbReference type="NCBI Taxonomy" id="61149"/>
    <lineage>
        <taxon>Eukaryota</taxon>
        <taxon>Viridiplantae</taxon>
        <taxon>Streptophyta</taxon>
        <taxon>Embryophyta</taxon>
        <taxon>Tracheophyta</taxon>
        <taxon>Spermatophyta</taxon>
        <taxon>Magnoliopsida</taxon>
        <taxon>eudicotyledons</taxon>
        <taxon>Gunneridae</taxon>
        <taxon>Pentapetalae</taxon>
        <taxon>rosids</taxon>
        <taxon>fabids</taxon>
        <taxon>Malpighiales</taxon>
        <taxon>Rhizophoraceae</taxon>
        <taxon>Rhizophora</taxon>
    </lineage>
</organism>
<proteinExistence type="predicted"/>
<evidence type="ECO:0000313" key="1">
    <source>
        <dbReference type="EMBL" id="MBX67943.1"/>
    </source>
</evidence>
<protein>
    <submittedName>
        <fullName evidence="1">Uncharacterized protein</fullName>
    </submittedName>
</protein>
<name>A0A2P2QLT7_RHIMU</name>
<dbReference type="AlphaFoldDB" id="A0A2P2QLT7"/>
<sequence length="53" mass="6244">MVNFPCLGNVTRLHVTAKQCRICDYRGFTALQLHFPESFRGFIHLLLLEEMNY</sequence>
<dbReference type="EMBL" id="GGEC01087459">
    <property type="protein sequence ID" value="MBX67943.1"/>
    <property type="molecule type" value="Transcribed_RNA"/>
</dbReference>
<accession>A0A2P2QLT7</accession>
<reference evidence="1" key="1">
    <citation type="submission" date="2018-02" db="EMBL/GenBank/DDBJ databases">
        <title>Rhizophora mucronata_Transcriptome.</title>
        <authorList>
            <person name="Meera S.P."/>
            <person name="Sreeshan A."/>
            <person name="Augustine A."/>
        </authorList>
    </citation>
    <scope>NUCLEOTIDE SEQUENCE</scope>
    <source>
        <tissue evidence="1">Leaf</tissue>
    </source>
</reference>